<name>A0A8C9REZ9_SCLFO</name>
<evidence type="ECO:0000313" key="4">
    <source>
        <dbReference type="Proteomes" id="UP000694397"/>
    </source>
</evidence>
<dbReference type="InterPro" id="IPR033593">
    <property type="entry name" value="N-RASSF"/>
</dbReference>
<sequence>MELKVCVDGVQRIICGVTERTTCQEVVIALAQALGRTGRYVLKEKFKEYERSVSPGERLLESLAKYGQQSREVQLSLLHNGPSLGGEGLAPSVPLRKVAGGALHRQSLPTLSHLHLHAEPPQVAEARRPKRKSLTLVEEARGWLDTRGRGGRHQCQWHKDMELRAQIDSVEGQIRELQEKANSHQSPDAWQHLGEDEDEDEQLQYWENELRAEEGFEKDLQEQFLNMKRKAAECKARLQEYKVRLQALGEDKWCTTGGPSPSALYMPIRGCPGEEVTAASSTGVDPYRLTEAGYSGPDELRETWTRTTALHCAEFTLQLSSTRV</sequence>
<reference evidence="3" key="3">
    <citation type="submission" date="2025-09" db="UniProtKB">
        <authorList>
            <consortium name="Ensembl"/>
        </authorList>
    </citation>
    <scope>IDENTIFICATION</scope>
</reference>
<dbReference type="AlphaFoldDB" id="A0A8C9REZ9"/>
<feature type="domain" description="Ras association" evidence="2">
    <location>
        <begin position="4"/>
        <end position="77"/>
    </location>
</feature>
<dbReference type="InterPro" id="IPR048945">
    <property type="entry name" value="RASSF8/10_RA"/>
</dbReference>
<dbReference type="PANTHER" id="PTHR15286">
    <property type="entry name" value="RAS-ASSOCIATING DOMAIN CONTAINING PROTEIN"/>
    <property type="match status" value="1"/>
</dbReference>
<keyword evidence="4" id="KW-1185">Reference proteome</keyword>
<dbReference type="Proteomes" id="UP000694397">
    <property type="component" value="Chromosome 25"/>
</dbReference>
<evidence type="ECO:0000259" key="2">
    <source>
        <dbReference type="Pfam" id="PF21712"/>
    </source>
</evidence>
<accession>A0A8C9REZ9</accession>
<dbReference type="Ensembl" id="ENSSFOT00015011888.2">
    <property type="protein sequence ID" value="ENSSFOP00015011737.2"/>
    <property type="gene ID" value="ENSSFOG00015007564.2"/>
</dbReference>
<dbReference type="GeneTree" id="ENSGT00950000182839"/>
<organism evidence="3 4">
    <name type="scientific">Scleropages formosus</name>
    <name type="common">Asian bonytongue</name>
    <name type="synonym">Osteoglossum formosum</name>
    <dbReference type="NCBI Taxonomy" id="113540"/>
    <lineage>
        <taxon>Eukaryota</taxon>
        <taxon>Metazoa</taxon>
        <taxon>Chordata</taxon>
        <taxon>Craniata</taxon>
        <taxon>Vertebrata</taxon>
        <taxon>Euteleostomi</taxon>
        <taxon>Actinopterygii</taxon>
        <taxon>Neopterygii</taxon>
        <taxon>Teleostei</taxon>
        <taxon>Osteoglossocephala</taxon>
        <taxon>Osteoglossomorpha</taxon>
        <taxon>Osteoglossiformes</taxon>
        <taxon>Osteoglossidae</taxon>
        <taxon>Scleropages</taxon>
    </lineage>
</organism>
<reference evidence="3" key="2">
    <citation type="submission" date="2025-08" db="UniProtKB">
        <authorList>
            <consortium name="Ensembl"/>
        </authorList>
    </citation>
    <scope>IDENTIFICATION</scope>
</reference>
<protein>
    <submittedName>
        <fullName evidence="3">Ras association domain-containing protein 8-like</fullName>
    </submittedName>
</protein>
<dbReference type="InterPro" id="IPR029071">
    <property type="entry name" value="Ubiquitin-like_domsf"/>
</dbReference>
<dbReference type="Gene3D" id="3.10.20.90">
    <property type="entry name" value="Phosphatidylinositol 3-kinase Catalytic Subunit, Chain A, domain 1"/>
    <property type="match status" value="1"/>
</dbReference>
<keyword evidence="1" id="KW-0175">Coiled coil</keyword>
<reference evidence="3 4" key="1">
    <citation type="submission" date="2019-04" db="EMBL/GenBank/DDBJ databases">
        <authorList>
            <consortium name="Wellcome Sanger Institute Data Sharing"/>
        </authorList>
    </citation>
    <scope>NUCLEOTIDE SEQUENCE [LARGE SCALE GENOMIC DNA]</scope>
</reference>
<feature type="coiled-coil region" evidence="1">
    <location>
        <begin position="217"/>
        <end position="251"/>
    </location>
</feature>
<dbReference type="SUPFAM" id="SSF54236">
    <property type="entry name" value="Ubiquitin-like"/>
    <property type="match status" value="1"/>
</dbReference>
<proteinExistence type="predicted"/>
<evidence type="ECO:0000256" key="1">
    <source>
        <dbReference type="SAM" id="Coils"/>
    </source>
</evidence>
<gene>
    <name evidence="3" type="primary">rassf11</name>
</gene>
<evidence type="ECO:0000313" key="3">
    <source>
        <dbReference type="Ensembl" id="ENSSFOP00015011737.2"/>
    </source>
</evidence>
<dbReference type="Pfam" id="PF21712">
    <property type="entry name" value="RASSF8-10_RA"/>
    <property type="match status" value="1"/>
</dbReference>
<dbReference type="PANTHER" id="PTHR15286:SF16">
    <property type="entry name" value="RAS ASSOCIATION DOMAIN-CONTAINING PROTEIN 8"/>
    <property type="match status" value="1"/>
</dbReference>